<dbReference type="EMBL" id="MN649871">
    <property type="protein sequence ID" value="QGT76949.1"/>
    <property type="molecule type" value="Genomic_DNA"/>
</dbReference>
<keyword evidence="8" id="KW-0496">Mitochondrion</keyword>
<reference evidence="8" key="1">
    <citation type="submission" date="2019-11" db="EMBL/GenBank/DDBJ databases">
        <title>Complete mitochondrial genome of Micractinium pusillum CCAP 231/1 (Chlorellaceae, Trebouxiophyceae).</title>
        <authorList>
            <person name="Hong J.W."/>
        </authorList>
    </citation>
    <scope>NUCLEOTIDE SEQUENCE</scope>
    <source>
        <strain evidence="8">CCAP 232/1</strain>
    </source>
</reference>
<keyword evidence="5" id="KW-0687">Ribonucleoprotein</keyword>
<evidence type="ECO:0000256" key="2">
    <source>
        <dbReference type="ARBA" id="ARBA00022730"/>
    </source>
</evidence>
<keyword evidence="2 6" id="KW-0699">rRNA-binding</keyword>
<keyword evidence="4 8" id="KW-0689">Ribosomal protein</keyword>
<dbReference type="GO" id="GO:0042274">
    <property type="term" value="P:ribosomal small subunit biogenesis"/>
    <property type="evidence" value="ECO:0007669"/>
    <property type="project" value="TreeGrafter"/>
</dbReference>
<geneLocation type="mitochondrion" evidence="8"/>
<dbReference type="GO" id="GO:0019843">
    <property type="term" value="F:rRNA binding"/>
    <property type="evidence" value="ECO:0007669"/>
    <property type="project" value="UniProtKB-KW"/>
</dbReference>
<evidence type="ECO:0000259" key="7">
    <source>
        <dbReference type="SMART" id="SM00363"/>
    </source>
</evidence>
<dbReference type="PROSITE" id="PS00632">
    <property type="entry name" value="RIBOSOMAL_S4"/>
    <property type="match status" value="1"/>
</dbReference>
<dbReference type="PROSITE" id="PS50889">
    <property type="entry name" value="S4"/>
    <property type="match status" value="1"/>
</dbReference>
<sequence length="483" mass="57096">MILSSKLEKLRYLLQNSKLIPRVNSMELVHQGVNSSPSQKHLIENKISRNLPLYLSLVKKPLNLLFSMDQFVFEFSKKSYQQKKTGDFFRELKERKKLSLFYGHLNRKQIVNLFNQVKKKKGYFSKNVFSVLERRLDVVLYRSAFTKTIAEARQLIKHNKVFVNQQIINVPSYSLNPGDFLSISSKTGDTLKNKLLGSKRTQRVQNYPKIVGDFYSKVKKTLDSSLTYAKSRECLSQHDSSQPFRSKLLCKFFIHLLCTKIKARSYWNLVKERVYLNDMSLEISQKQSFTTTNKVFLTMFKWKSCSKKKPFFFQKFTKKNSGGPGASFRRKTNQEEIVYANGGCLQKKPVFWSLTYSDFNKKNTFPNSQQSQQTLRHESKNQAKNSKLKNKNLVFYRKSFLLFLKHLEKSEKFTSFLTLSMKKILFKKYRQNSKFFHKFFFRNQRPLNIEVSYNLLNVVYLYSPQRVNFPFSIDIDFIQKSLR</sequence>
<dbReference type="InterPro" id="IPR018079">
    <property type="entry name" value="Ribosomal_uS4_CS"/>
</dbReference>
<dbReference type="PANTHER" id="PTHR11831">
    <property type="entry name" value="30S 40S RIBOSOMAL PROTEIN"/>
    <property type="match status" value="1"/>
</dbReference>
<dbReference type="InterPro" id="IPR002942">
    <property type="entry name" value="S4_RNA-bd"/>
</dbReference>
<dbReference type="Pfam" id="PF01479">
    <property type="entry name" value="S4"/>
    <property type="match status" value="1"/>
</dbReference>
<evidence type="ECO:0000256" key="3">
    <source>
        <dbReference type="ARBA" id="ARBA00022884"/>
    </source>
</evidence>
<keyword evidence="3 6" id="KW-0694">RNA-binding</keyword>
<evidence type="ECO:0000256" key="4">
    <source>
        <dbReference type="ARBA" id="ARBA00022980"/>
    </source>
</evidence>
<proteinExistence type="inferred from homology"/>
<name>A0A650F1U5_9CHLO</name>
<dbReference type="SUPFAM" id="SSF55174">
    <property type="entry name" value="Alpha-L RNA-binding motif"/>
    <property type="match status" value="1"/>
</dbReference>
<comment type="similarity">
    <text evidence="1">Belongs to the universal ribosomal protein uS4 family.</text>
</comment>
<dbReference type="InterPro" id="IPR036986">
    <property type="entry name" value="S4_RNA-bd_sf"/>
</dbReference>
<dbReference type="SMART" id="SM00363">
    <property type="entry name" value="S4"/>
    <property type="match status" value="1"/>
</dbReference>
<dbReference type="GO" id="GO:0015935">
    <property type="term" value="C:small ribosomal subunit"/>
    <property type="evidence" value="ECO:0007669"/>
    <property type="project" value="TreeGrafter"/>
</dbReference>
<evidence type="ECO:0000256" key="6">
    <source>
        <dbReference type="PROSITE-ProRule" id="PRU00182"/>
    </source>
</evidence>
<organism evidence="8">
    <name type="scientific">Micractinium pusillum</name>
    <dbReference type="NCBI Taxonomy" id="126839"/>
    <lineage>
        <taxon>Eukaryota</taxon>
        <taxon>Viridiplantae</taxon>
        <taxon>Chlorophyta</taxon>
        <taxon>core chlorophytes</taxon>
        <taxon>Trebouxiophyceae</taxon>
        <taxon>Chlorellales</taxon>
        <taxon>Chlorellaceae</taxon>
        <taxon>Chlorella clade</taxon>
        <taxon>Micractinium</taxon>
    </lineage>
</organism>
<dbReference type="InterPro" id="IPR022801">
    <property type="entry name" value="Ribosomal_uS4"/>
</dbReference>
<dbReference type="Gene3D" id="1.10.1050.10">
    <property type="entry name" value="Ribosomal Protein S4 Delta 41, Chain A, domain 1"/>
    <property type="match status" value="1"/>
</dbReference>
<dbReference type="CDD" id="cd00165">
    <property type="entry name" value="S4"/>
    <property type="match status" value="1"/>
</dbReference>
<accession>A0A650F1U5</accession>
<evidence type="ECO:0000256" key="1">
    <source>
        <dbReference type="ARBA" id="ARBA00007465"/>
    </source>
</evidence>
<dbReference type="AlphaFoldDB" id="A0A650F1U5"/>
<feature type="domain" description="RNA-binding S4" evidence="7">
    <location>
        <begin position="134"/>
        <end position="196"/>
    </location>
</feature>
<evidence type="ECO:0000313" key="8">
    <source>
        <dbReference type="EMBL" id="QGT76949.1"/>
    </source>
</evidence>
<dbReference type="GO" id="GO:0003735">
    <property type="term" value="F:structural constituent of ribosome"/>
    <property type="evidence" value="ECO:0007669"/>
    <property type="project" value="TreeGrafter"/>
</dbReference>
<evidence type="ECO:0000256" key="5">
    <source>
        <dbReference type="ARBA" id="ARBA00023274"/>
    </source>
</evidence>
<protein>
    <submittedName>
        <fullName evidence="8">30S ribosomal protein S4</fullName>
    </submittedName>
</protein>
<dbReference type="Gene3D" id="3.10.290.10">
    <property type="entry name" value="RNA-binding S4 domain"/>
    <property type="match status" value="1"/>
</dbReference>
<dbReference type="PANTHER" id="PTHR11831:SF4">
    <property type="entry name" value="SMALL RIBOSOMAL SUBUNIT PROTEIN US4M"/>
    <property type="match status" value="1"/>
</dbReference>
<gene>
    <name evidence="8" type="primary">rps4</name>
</gene>